<dbReference type="InterPro" id="IPR000412">
    <property type="entry name" value="ABC_2_transport"/>
</dbReference>
<dbReference type="InterPro" id="IPR047817">
    <property type="entry name" value="ABC2_TM_bact-type"/>
</dbReference>
<dbReference type="InterPro" id="IPR022403">
    <property type="entry name" value="Alc_ABC_transptr_permease"/>
</dbReference>
<evidence type="ECO:0000256" key="4">
    <source>
        <dbReference type="ARBA" id="ARBA00023136"/>
    </source>
</evidence>
<evidence type="ECO:0000313" key="8">
    <source>
        <dbReference type="Proteomes" id="UP000268192"/>
    </source>
</evidence>
<dbReference type="InterPro" id="IPR051784">
    <property type="entry name" value="Nod_factor_ABC_transporter"/>
</dbReference>
<evidence type="ECO:0000256" key="2">
    <source>
        <dbReference type="ARBA" id="ARBA00022692"/>
    </source>
</evidence>
<feature type="transmembrane region" description="Helical" evidence="5">
    <location>
        <begin position="36"/>
        <end position="55"/>
    </location>
</feature>
<evidence type="ECO:0000259" key="6">
    <source>
        <dbReference type="PROSITE" id="PS51012"/>
    </source>
</evidence>
<keyword evidence="5" id="KW-1003">Cell membrane</keyword>
<keyword evidence="4 5" id="KW-0472">Membrane</keyword>
<dbReference type="KEGG" id="abaw:D5400_04080"/>
<dbReference type="PIRSF" id="PIRSF006648">
    <property type="entry name" value="DrrB"/>
    <property type="match status" value="1"/>
</dbReference>
<feature type="transmembrane region" description="Helical" evidence="5">
    <location>
        <begin position="178"/>
        <end position="198"/>
    </location>
</feature>
<evidence type="ECO:0000313" key="7">
    <source>
        <dbReference type="EMBL" id="AZN70560.1"/>
    </source>
</evidence>
<evidence type="ECO:0000256" key="5">
    <source>
        <dbReference type="RuleBase" id="RU361157"/>
    </source>
</evidence>
<feature type="domain" description="ABC transmembrane type-2" evidence="6">
    <location>
        <begin position="26"/>
        <end position="257"/>
    </location>
</feature>
<dbReference type="Pfam" id="PF01061">
    <property type="entry name" value="ABC2_membrane"/>
    <property type="match status" value="1"/>
</dbReference>
<dbReference type="PRINTS" id="PR00164">
    <property type="entry name" value="ABC2TRNSPORT"/>
</dbReference>
<evidence type="ECO:0000256" key="1">
    <source>
        <dbReference type="ARBA" id="ARBA00004141"/>
    </source>
</evidence>
<dbReference type="NCBIfam" id="TIGR03861">
    <property type="entry name" value="phenyl_ABC_PedC"/>
    <property type="match status" value="1"/>
</dbReference>
<keyword evidence="5" id="KW-0813">Transport</keyword>
<feature type="transmembrane region" description="Helical" evidence="5">
    <location>
        <begin position="235"/>
        <end position="254"/>
    </location>
</feature>
<dbReference type="PANTHER" id="PTHR43229:SF2">
    <property type="entry name" value="NODULATION PROTEIN J"/>
    <property type="match status" value="1"/>
</dbReference>
<comment type="subcellular location">
    <subcellularLocation>
        <location evidence="5">Cell inner membrane</location>
        <topology evidence="5">Multi-pass membrane protein</topology>
    </subcellularLocation>
    <subcellularLocation>
        <location evidence="1">Membrane</location>
        <topology evidence="1">Multi-pass membrane protein</topology>
    </subcellularLocation>
</comment>
<feature type="transmembrane region" description="Helical" evidence="5">
    <location>
        <begin position="67"/>
        <end position="90"/>
    </location>
</feature>
<protein>
    <recommendedName>
        <fullName evidence="5">Transport permease protein</fullName>
    </recommendedName>
</protein>
<keyword evidence="3 5" id="KW-1133">Transmembrane helix</keyword>
<feature type="transmembrane region" description="Helical" evidence="5">
    <location>
        <begin position="111"/>
        <end position="136"/>
    </location>
</feature>
<dbReference type="GO" id="GO:0043190">
    <property type="term" value="C:ATP-binding cassette (ABC) transporter complex"/>
    <property type="evidence" value="ECO:0007669"/>
    <property type="project" value="InterPro"/>
</dbReference>
<gene>
    <name evidence="7" type="ORF">D5400_04080</name>
</gene>
<dbReference type="GO" id="GO:0140359">
    <property type="term" value="F:ABC-type transporter activity"/>
    <property type="evidence" value="ECO:0007669"/>
    <property type="project" value="InterPro"/>
</dbReference>
<dbReference type="PROSITE" id="PS51012">
    <property type="entry name" value="ABC_TM2"/>
    <property type="match status" value="1"/>
</dbReference>
<dbReference type="PANTHER" id="PTHR43229">
    <property type="entry name" value="NODULATION PROTEIN J"/>
    <property type="match status" value="1"/>
</dbReference>
<name>A0A3Q8XLT4_9HYPH</name>
<dbReference type="Proteomes" id="UP000268192">
    <property type="component" value="Chromosome"/>
</dbReference>
<dbReference type="OrthoDB" id="9255971at2"/>
<dbReference type="RefSeq" id="WP_126007893.1">
    <property type="nucleotide sequence ID" value="NZ_CP032509.1"/>
</dbReference>
<sequence>MKSGHATRAFLAILWREMLRFVQQKGRFFSALVRPLIWLIVFAAGFRAALGLSIIPPYKTYITYDVYVVPGLIGMIQLFAGMQNSLSMVYDREMGSMRVLMSTPLPRSYLLLARMLSGTFVSIIQVYAFVIIAMLLGTRLPVAGLIMMFPVLILTGMTLSALGMFLSSWIKQLENFAGVMNFLIFPMFFMSSALYPLWRMREGSVTIYELCLLNPFTYVVELIRFTIYREPNLMALGIVVATFLVFGIAALVGYTPARGGPTAGRGG</sequence>
<evidence type="ECO:0000256" key="3">
    <source>
        <dbReference type="ARBA" id="ARBA00022989"/>
    </source>
</evidence>
<organism evidence="7 8">
    <name type="scientific">Georhizobium profundi</name>
    <dbReference type="NCBI Taxonomy" id="2341112"/>
    <lineage>
        <taxon>Bacteria</taxon>
        <taxon>Pseudomonadati</taxon>
        <taxon>Pseudomonadota</taxon>
        <taxon>Alphaproteobacteria</taxon>
        <taxon>Hyphomicrobiales</taxon>
        <taxon>Rhizobiaceae</taxon>
        <taxon>Georhizobium</taxon>
    </lineage>
</organism>
<proteinExistence type="inferred from homology"/>
<keyword evidence="2 5" id="KW-0812">Transmembrane</keyword>
<dbReference type="EMBL" id="CP032509">
    <property type="protein sequence ID" value="AZN70560.1"/>
    <property type="molecule type" value="Genomic_DNA"/>
</dbReference>
<dbReference type="InterPro" id="IPR013525">
    <property type="entry name" value="ABC2_TM"/>
</dbReference>
<accession>A0A3Q8XLT4</accession>
<feature type="transmembrane region" description="Helical" evidence="5">
    <location>
        <begin position="142"/>
        <end position="166"/>
    </location>
</feature>
<keyword evidence="8" id="KW-1185">Reference proteome</keyword>
<dbReference type="AlphaFoldDB" id="A0A3Q8XLT4"/>
<comment type="similarity">
    <text evidence="5">Belongs to the ABC-2 integral membrane protein family.</text>
</comment>
<reference evidence="7 8" key="1">
    <citation type="submission" date="2018-09" db="EMBL/GenBank/DDBJ databases">
        <title>Marinorhizobium profundi gen. nov., sp. nov., isolated from a deep-sea sediment sample from the New Britain Trench and proposal of Marinorhizobiaceae fam. nov. in the order Rhizobiales of the class Alphaproteobacteria.</title>
        <authorList>
            <person name="Cao J."/>
        </authorList>
    </citation>
    <scope>NUCLEOTIDE SEQUENCE [LARGE SCALE GENOMIC DNA]</scope>
    <source>
        <strain evidence="7 8">WS11</strain>
    </source>
</reference>